<keyword evidence="11 16" id="KW-1133">Transmembrane helix</keyword>
<evidence type="ECO:0000256" key="6">
    <source>
        <dbReference type="ARBA" id="ARBA00022670"/>
    </source>
</evidence>
<comment type="subcellular location">
    <subcellularLocation>
        <location evidence="2">Host cell</location>
    </subcellularLocation>
    <subcellularLocation>
        <location evidence="1">Membrane</location>
        <topology evidence="1">Single-pass membrane protein</topology>
    </subcellularLocation>
    <subcellularLocation>
        <location evidence="3">Secreted</location>
    </subcellularLocation>
</comment>
<evidence type="ECO:0000256" key="2">
    <source>
        <dbReference type="ARBA" id="ARBA00004340"/>
    </source>
</evidence>
<feature type="region of interest" description="Disordered" evidence="15">
    <location>
        <begin position="1"/>
        <end position="23"/>
    </location>
</feature>
<evidence type="ECO:0000256" key="15">
    <source>
        <dbReference type="SAM" id="MobiDB-lite"/>
    </source>
</evidence>
<evidence type="ECO:0000256" key="16">
    <source>
        <dbReference type="SAM" id="Phobius"/>
    </source>
</evidence>
<keyword evidence="6" id="KW-0645">Protease</keyword>
<keyword evidence="5" id="KW-0964">Secreted</keyword>
<evidence type="ECO:0000256" key="1">
    <source>
        <dbReference type="ARBA" id="ARBA00004167"/>
    </source>
</evidence>
<keyword evidence="9" id="KW-0378">Hydrolase</keyword>
<proteinExistence type="inferred from homology"/>
<evidence type="ECO:0000256" key="10">
    <source>
        <dbReference type="ARBA" id="ARBA00022807"/>
    </source>
</evidence>
<comment type="similarity">
    <text evidence="4">Belongs to the peptidase C48 family.</text>
</comment>
<keyword evidence="8" id="KW-0833">Ubl conjugation pathway</keyword>
<protein>
    <recommendedName>
        <fullName evidence="14">Deubiquitinase and deneddylase Dub1</fullName>
    </recommendedName>
</protein>
<dbReference type="EMBL" id="EU121631">
    <property type="protein sequence ID" value="ABX82375.1"/>
    <property type="molecule type" value="Genomic_DNA"/>
</dbReference>
<evidence type="ECO:0000259" key="17">
    <source>
        <dbReference type="Pfam" id="PF02902"/>
    </source>
</evidence>
<organism evidence="18">
    <name type="scientific">Chlamydia trachomatis</name>
    <dbReference type="NCBI Taxonomy" id="813"/>
    <lineage>
        <taxon>Bacteria</taxon>
        <taxon>Pseudomonadati</taxon>
        <taxon>Chlamydiota</taxon>
        <taxon>Chlamydiia</taxon>
        <taxon>Chlamydiales</taxon>
        <taxon>Chlamydiaceae</taxon>
        <taxon>Chlamydia/Chlamydophila group</taxon>
        <taxon>Chlamydia</taxon>
    </lineage>
</organism>
<dbReference type="GO" id="GO:0008234">
    <property type="term" value="F:cysteine-type peptidase activity"/>
    <property type="evidence" value="ECO:0007669"/>
    <property type="project" value="UniProtKB-KW"/>
</dbReference>
<keyword evidence="7 16" id="KW-0812">Transmembrane</keyword>
<dbReference type="InterPro" id="IPR003653">
    <property type="entry name" value="Peptidase_C48_C"/>
</dbReference>
<evidence type="ECO:0000256" key="5">
    <source>
        <dbReference type="ARBA" id="ARBA00022525"/>
    </source>
</evidence>
<evidence type="ECO:0000256" key="11">
    <source>
        <dbReference type="ARBA" id="ARBA00022989"/>
    </source>
</evidence>
<evidence type="ECO:0000256" key="7">
    <source>
        <dbReference type="ARBA" id="ARBA00022692"/>
    </source>
</evidence>
<dbReference type="AlphaFoldDB" id="B2XRN9"/>
<name>B2XRN9_CHLTH</name>
<dbReference type="SUPFAM" id="SSF54001">
    <property type="entry name" value="Cysteine proteinases"/>
    <property type="match status" value="1"/>
</dbReference>
<dbReference type="GO" id="GO:0005576">
    <property type="term" value="C:extracellular region"/>
    <property type="evidence" value="ECO:0007669"/>
    <property type="project" value="UniProtKB-SubCell"/>
</dbReference>
<dbReference type="Pfam" id="PF02902">
    <property type="entry name" value="Peptidase_C48"/>
    <property type="match status" value="1"/>
</dbReference>
<evidence type="ECO:0000256" key="3">
    <source>
        <dbReference type="ARBA" id="ARBA00004613"/>
    </source>
</evidence>
<dbReference type="GO" id="GO:0016020">
    <property type="term" value="C:membrane"/>
    <property type="evidence" value="ECO:0007669"/>
    <property type="project" value="UniProtKB-SubCell"/>
</dbReference>
<dbReference type="GO" id="GO:0043657">
    <property type="term" value="C:host cell"/>
    <property type="evidence" value="ECO:0007669"/>
    <property type="project" value="UniProtKB-SubCell"/>
</dbReference>
<evidence type="ECO:0000256" key="4">
    <source>
        <dbReference type="ARBA" id="ARBA00005234"/>
    </source>
</evidence>
<evidence type="ECO:0000256" key="13">
    <source>
        <dbReference type="ARBA" id="ARBA00023136"/>
    </source>
</evidence>
<feature type="domain" description="Ubiquitin-like protease family profile" evidence="17">
    <location>
        <begin position="286"/>
        <end position="377"/>
    </location>
</feature>
<keyword evidence="10" id="KW-0788">Thiol protease</keyword>
<feature type="compositionally biased region" description="Pro residues" evidence="15">
    <location>
        <begin position="86"/>
        <end position="141"/>
    </location>
</feature>
<feature type="region of interest" description="Disordered" evidence="15">
    <location>
        <begin position="72"/>
        <end position="144"/>
    </location>
</feature>
<accession>B2XRN9</accession>
<evidence type="ECO:0000256" key="9">
    <source>
        <dbReference type="ARBA" id="ARBA00022801"/>
    </source>
</evidence>
<keyword evidence="13 16" id="KW-0472">Membrane</keyword>
<dbReference type="Gene3D" id="3.40.395.10">
    <property type="entry name" value="Adenoviral Proteinase, Chain A"/>
    <property type="match status" value="1"/>
</dbReference>
<dbReference type="GO" id="GO:0006508">
    <property type="term" value="P:proteolysis"/>
    <property type="evidence" value="ECO:0007669"/>
    <property type="project" value="UniProtKB-KW"/>
</dbReference>
<reference evidence="18" key="1">
    <citation type="journal article" date="2008" name="J. Infect. Dis.">
        <title>Pathogenic diversity among Chlamydia trachomatis ocular strains in nonhuman primates is affected by subtle genomic variations.</title>
        <authorList>
            <person name="Kari L."/>
            <person name="Whitmire W.M."/>
            <person name="Carlson J.H."/>
            <person name="Crane D.D."/>
            <person name="Reveneau N."/>
            <person name="Nelson D.E."/>
            <person name="Mabey D.C."/>
            <person name="Bailey R.L."/>
            <person name="Holland M.J."/>
            <person name="McClarty G."/>
            <person name="Caldwell H.D."/>
        </authorList>
    </citation>
    <scope>NUCLEOTIDE SEQUENCE</scope>
    <source>
        <strain evidence="18">A2497</strain>
    </source>
</reference>
<sequence>MLSPTNSISKTAPVPPQDSSKPVLISEEPQNQLLQKVARTALAVLLVVVTLGLILLFYSFSDLQSFPWCCQTRPSTKEQPTISIPVPLPSPPLAVPRPSTPPPPVISRPSTPPAPTPAISPPSTPSAPKPSTPPPLPPKAPKPVKTQEDLLPFVPEQVFVEMYEDMARRRIIEALVPAWDSDIIFKCLCYFHTLYQGLIPLETFPPATIFNFKQKIISILEDKKAVLRGEPIKGSLPICCSEENYRRHLQGTTLLPVFMWYHPTPKTLSDTMQIMKQLAIKGSVGASHWLLVIVDIQARRLVYFDSLYNYVMSPEDMKKDLQSFAQQLDQVYPAYDSQKFSVKIAAKEVIQKGSGSSCGAWCCQFLHWYLRDPFTDALNDLPVDSVERHENLASFVQACEAAVQDLPELFWPEAKALF</sequence>
<feature type="compositionally biased region" description="Polar residues" evidence="15">
    <location>
        <begin position="1"/>
        <end position="10"/>
    </location>
</feature>
<evidence type="ECO:0000256" key="14">
    <source>
        <dbReference type="ARBA" id="ARBA00044079"/>
    </source>
</evidence>
<dbReference type="PRINTS" id="PR01217">
    <property type="entry name" value="PRICHEXTENSN"/>
</dbReference>
<feature type="transmembrane region" description="Helical" evidence="16">
    <location>
        <begin position="40"/>
        <end position="60"/>
    </location>
</feature>
<keyword evidence="12" id="KW-0843">Virulence</keyword>
<dbReference type="InterPro" id="IPR038765">
    <property type="entry name" value="Papain-like_cys_pep_sf"/>
</dbReference>
<evidence type="ECO:0000256" key="12">
    <source>
        <dbReference type="ARBA" id="ARBA00023026"/>
    </source>
</evidence>
<evidence type="ECO:0000313" key="18">
    <source>
        <dbReference type="EMBL" id="ABX82375.1"/>
    </source>
</evidence>
<evidence type="ECO:0000256" key="8">
    <source>
        <dbReference type="ARBA" id="ARBA00022786"/>
    </source>
</evidence>
<dbReference type="FunFam" id="3.40.395.10:FF:000016">
    <property type="entry name" value="Deubiquitinase and deneddylase Dub1"/>
    <property type="match status" value="1"/>
</dbReference>